<keyword evidence="9" id="KW-0028">Amino-acid biosynthesis</keyword>
<dbReference type="EMBL" id="LMCB01000003">
    <property type="protein sequence ID" value="KZL21717.1"/>
    <property type="molecule type" value="Genomic_DNA"/>
</dbReference>
<dbReference type="PANTHER" id="PTHR43643">
    <property type="entry name" value="HISTIDINOL-PHOSPHATE AMINOTRANSFERASE 2"/>
    <property type="match status" value="1"/>
</dbReference>
<dbReference type="Proteomes" id="UP000076577">
    <property type="component" value="Unassembled WGS sequence"/>
</dbReference>
<evidence type="ECO:0000256" key="3">
    <source>
        <dbReference type="ARBA" id="ARBA00007970"/>
    </source>
</evidence>
<feature type="modified residue" description="N6-(pyridoxal phosphate)lysine" evidence="9">
    <location>
        <position position="224"/>
    </location>
</feature>
<evidence type="ECO:0000256" key="9">
    <source>
        <dbReference type="HAMAP-Rule" id="MF_01023"/>
    </source>
</evidence>
<reference evidence="11 12" key="1">
    <citation type="journal article" date="2016" name="Front. Microbiol.">
        <title>Comparative Genomic Analysis Reveals a Diverse Repertoire of Genes Involved in Prokaryote-Eukaryote Interactions within the Pseudovibrio Genus.</title>
        <authorList>
            <person name="Romano S."/>
            <person name="Fernandez-Guerra A."/>
            <person name="Reen F.J."/>
            <person name="Glockner F.O."/>
            <person name="Crowley S.P."/>
            <person name="O'Sullivan O."/>
            <person name="Cotter P.D."/>
            <person name="Adams C."/>
            <person name="Dobson A.D."/>
            <person name="O'Gara F."/>
        </authorList>
    </citation>
    <scope>NUCLEOTIDE SEQUENCE [LARGE SCALE GENOMIC DNA]</scope>
    <source>
        <strain evidence="11 12">Ad2</strain>
    </source>
</reference>
<proteinExistence type="inferred from homology"/>
<feature type="domain" description="Aminotransferase class I/classII large" evidence="10">
    <location>
        <begin position="35"/>
        <end position="359"/>
    </location>
</feature>
<dbReference type="GO" id="GO:0004400">
    <property type="term" value="F:histidinol-phosphate transaminase activity"/>
    <property type="evidence" value="ECO:0007669"/>
    <property type="project" value="UniProtKB-UniRule"/>
</dbReference>
<evidence type="ECO:0000313" key="11">
    <source>
        <dbReference type="EMBL" id="KZL21717.1"/>
    </source>
</evidence>
<gene>
    <name evidence="11" type="primary">hisC2</name>
    <name evidence="9" type="synonym">hisC</name>
    <name evidence="11" type="ORF">PsAD2_00340</name>
</gene>
<dbReference type="Gene3D" id="3.40.640.10">
    <property type="entry name" value="Type I PLP-dependent aspartate aminotransferase-like (Major domain)"/>
    <property type="match status" value="1"/>
</dbReference>
<comment type="caution">
    <text evidence="11">The sequence shown here is derived from an EMBL/GenBank/DDBJ whole genome shotgun (WGS) entry which is preliminary data.</text>
</comment>
<keyword evidence="7 9" id="KW-0663">Pyridoxal phosphate</keyword>
<keyword evidence="12" id="KW-1185">Reference proteome</keyword>
<dbReference type="Pfam" id="PF00155">
    <property type="entry name" value="Aminotran_1_2"/>
    <property type="match status" value="1"/>
</dbReference>
<keyword evidence="6 9" id="KW-0808">Transferase</keyword>
<dbReference type="UniPathway" id="UPA00031">
    <property type="reaction ID" value="UER00012"/>
</dbReference>
<evidence type="ECO:0000256" key="7">
    <source>
        <dbReference type="ARBA" id="ARBA00022898"/>
    </source>
</evidence>
<evidence type="ECO:0000256" key="6">
    <source>
        <dbReference type="ARBA" id="ARBA00022679"/>
    </source>
</evidence>
<dbReference type="PANTHER" id="PTHR43643:SF3">
    <property type="entry name" value="HISTIDINOL-PHOSPHATE AMINOTRANSFERASE"/>
    <property type="match status" value="1"/>
</dbReference>
<dbReference type="Gene3D" id="3.90.1150.10">
    <property type="entry name" value="Aspartate Aminotransferase, domain 1"/>
    <property type="match status" value="1"/>
</dbReference>
<protein>
    <recommendedName>
        <fullName evidence="9">Histidinol-phosphate aminotransferase</fullName>
        <ecNumber evidence="9">2.6.1.9</ecNumber>
    </recommendedName>
    <alternativeName>
        <fullName evidence="9">Imidazole acetol-phosphate transaminase</fullName>
    </alternativeName>
</protein>
<comment type="cofactor">
    <cofactor evidence="1 9">
        <name>pyridoxal 5'-phosphate</name>
        <dbReference type="ChEBI" id="CHEBI:597326"/>
    </cofactor>
</comment>
<comment type="similarity">
    <text evidence="3 9">Belongs to the class-II pyridoxal-phosphate-dependent aminotransferase family. Histidinol-phosphate aminotransferase subfamily.</text>
</comment>
<comment type="catalytic activity">
    <reaction evidence="8 9">
        <text>L-histidinol phosphate + 2-oxoglutarate = 3-(imidazol-4-yl)-2-oxopropyl phosphate + L-glutamate</text>
        <dbReference type="Rhea" id="RHEA:23744"/>
        <dbReference type="ChEBI" id="CHEBI:16810"/>
        <dbReference type="ChEBI" id="CHEBI:29985"/>
        <dbReference type="ChEBI" id="CHEBI:57766"/>
        <dbReference type="ChEBI" id="CHEBI:57980"/>
        <dbReference type="EC" id="2.6.1.9"/>
    </reaction>
</comment>
<name>A0A166AYK1_9HYPH</name>
<dbReference type="HAMAP" id="MF_01023">
    <property type="entry name" value="HisC_aminotrans_2"/>
    <property type="match status" value="1"/>
</dbReference>
<keyword evidence="5 9" id="KW-0032">Aminotransferase</keyword>
<evidence type="ECO:0000256" key="1">
    <source>
        <dbReference type="ARBA" id="ARBA00001933"/>
    </source>
</evidence>
<dbReference type="GO" id="GO:0000105">
    <property type="term" value="P:L-histidine biosynthetic process"/>
    <property type="evidence" value="ECO:0007669"/>
    <property type="project" value="UniProtKB-UniRule"/>
</dbReference>
<comment type="subunit">
    <text evidence="4 9">Homodimer.</text>
</comment>
<evidence type="ECO:0000259" key="10">
    <source>
        <dbReference type="Pfam" id="PF00155"/>
    </source>
</evidence>
<comment type="pathway">
    <text evidence="2 9">Amino-acid biosynthesis; L-histidine biosynthesis; L-histidine from 5-phospho-alpha-D-ribose 1-diphosphate: step 7/9.</text>
</comment>
<organism evidence="11 12">
    <name type="scientific">Pseudovibrio axinellae</name>
    <dbReference type="NCBI Taxonomy" id="989403"/>
    <lineage>
        <taxon>Bacteria</taxon>
        <taxon>Pseudomonadati</taxon>
        <taxon>Pseudomonadota</taxon>
        <taxon>Alphaproteobacteria</taxon>
        <taxon>Hyphomicrobiales</taxon>
        <taxon>Stappiaceae</taxon>
        <taxon>Pseudovibrio</taxon>
    </lineage>
</organism>
<dbReference type="InterPro" id="IPR050106">
    <property type="entry name" value="HistidinolP_aminotransfase"/>
</dbReference>
<evidence type="ECO:0000256" key="5">
    <source>
        <dbReference type="ARBA" id="ARBA00022576"/>
    </source>
</evidence>
<evidence type="ECO:0000256" key="4">
    <source>
        <dbReference type="ARBA" id="ARBA00011738"/>
    </source>
</evidence>
<dbReference type="InterPro" id="IPR004839">
    <property type="entry name" value="Aminotransferase_I/II_large"/>
</dbReference>
<evidence type="ECO:0000313" key="12">
    <source>
        <dbReference type="Proteomes" id="UP000076577"/>
    </source>
</evidence>
<dbReference type="STRING" id="989403.SAMN05421798_102132"/>
<dbReference type="PATRIC" id="fig|989403.3.peg.361"/>
<evidence type="ECO:0000256" key="2">
    <source>
        <dbReference type="ARBA" id="ARBA00005011"/>
    </source>
</evidence>
<dbReference type="InterPro" id="IPR015422">
    <property type="entry name" value="PyrdxlP-dep_Trfase_small"/>
</dbReference>
<dbReference type="InterPro" id="IPR005861">
    <property type="entry name" value="HisP_aminotrans"/>
</dbReference>
<dbReference type="GO" id="GO:0030170">
    <property type="term" value="F:pyridoxal phosphate binding"/>
    <property type="evidence" value="ECO:0007669"/>
    <property type="project" value="InterPro"/>
</dbReference>
<dbReference type="InterPro" id="IPR015424">
    <property type="entry name" value="PyrdxlP-dep_Trfase"/>
</dbReference>
<dbReference type="EC" id="2.6.1.9" evidence="9"/>
<keyword evidence="9" id="KW-0368">Histidine biosynthesis</keyword>
<dbReference type="CDD" id="cd00609">
    <property type="entry name" value="AAT_like"/>
    <property type="match status" value="1"/>
</dbReference>
<evidence type="ECO:0000256" key="8">
    <source>
        <dbReference type="ARBA" id="ARBA00047481"/>
    </source>
</evidence>
<accession>A0A166AYK1</accession>
<sequence length="366" mass="39832">MMEEQIVRPVARAGVLAIDPYIPGKAKASGGHKLHKLSSNESPLGASPKALEAYRSISDLQYYPDGSATLLREAIGEVYGLNPQRIICGCGSDEVLSLLAYAYLGEGDEAIYTTHGFLVYKIAIHAAGATPVVAPEKKLTTDVDAILERVTEKTKMVFVANPNNPTGTYIPFDEVKRLHAGLPKSCILVLDAAYAEYVRRNDYQAGIELVANSENVVMTRTFSKVYGLPALRVGWAYGPEHMIDALNRIRGPFNMNSAAIAAGAAAVRDQSFVEQSVSHNSEWLPWVVDEMTKLGLDVTPSVGNFILIHFPDEQGKRAADADAFLLERGCVLRQVKAYGFDNALRMSIGSEEANRDVVAVLAEFLK</sequence>
<dbReference type="AlphaFoldDB" id="A0A166AYK1"/>
<dbReference type="SUPFAM" id="SSF53383">
    <property type="entry name" value="PLP-dependent transferases"/>
    <property type="match status" value="1"/>
</dbReference>
<dbReference type="NCBIfam" id="TIGR01141">
    <property type="entry name" value="hisC"/>
    <property type="match status" value="1"/>
</dbReference>
<dbReference type="InterPro" id="IPR015421">
    <property type="entry name" value="PyrdxlP-dep_Trfase_major"/>
</dbReference>